<gene>
    <name evidence="1" type="ORF">BPMI_00564</name>
</gene>
<sequence length="111" mass="11895">MMTDLSRGPLQTEVSVQAMLLTDPKQASIDIPELCTQDVGTGRFRIPPSMDFDGSWLIYPAFGSADSVPAVRPCRGVHRAGRTGARDPLAACGRAYLSPGQAVVCDCRADR</sequence>
<dbReference type="EMBL" id="LELG01000269">
    <property type="protein sequence ID" value="KMQ79132.1"/>
    <property type="molecule type" value="Genomic_DNA"/>
</dbReference>
<organism evidence="1 2">
    <name type="scientific">Candidatus Burkholderia pumila</name>
    <dbReference type="NCBI Taxonomy" id="1090375"/>
    <lineage>
        <taxon>Bacteria</taxon>
        <taxon>Pseudomonadati</taxon>
        <taxon>Pseudomonadota</taxon>
        <taxon>Betaproteobacteria</taxon>
        <taxon>Burkholderiales</taxon>
        <taxon>Burkholderiaceae</taxon>
        <taxon>Burkholderia</taxon>
    </lineage>
</organism>
<keyword evidence="2" id="KW-1185">Reference proteome</keyword>
<proteinExistence type="predicted"/>
<name>A0ABR5HKC1_9BURK</name>
<evidence type="ECO:0000313" key="1">
    <source>
        <dbReference type="EMBL" id="KMQ79132.1"/>
    </source>
</evidence>
<protein>
    <submittedName>
        <fullName evidence="1">Uncharacterized protein</fullName>
    </submittedName>
</protein>
<comment type="caution">
    <text evidence="1">The sequence shown here is derived from an EMBL/GenBank/DDBJ whole genome shotgun (WGS) entry which is preliminary data.</text>
</comment>
<dbReference type="Proteomes" id="UP000242951">
    <property type="component" value="Unassembled WGS sequence"/>
</dbReference>
<evidence type="ECO:0000313" key="2">
    <source>
        <dbReference type="Proteomes" id="UP000242951"/>
    </source>
</evidence>
<reference evidence="1 2" key="1">
    <citation type="submission" date="2015-06" db="EMBL/GenBank/DDBJ databases">
        <title>Comparative genomics of Burkholderia leaf nodule symbionts.</title>
        <authorList>
            <person name="Carlier A."/>
            <person name="Eberl L."/>
            <person name="Pinto-Carbo M."/>
        </authorList>
    </citation>
    <scope>NUCLEOTIDE SEQUENCE [LARGE SCALE GENOMIC DNA]</scope>
    <source>
        <strain evidence="1 2">UZHbot3</strain>
    </source>
</reference>
<accession>A0ABR5HKC1</accession>